<keyword evidence="3" id="KW-1185">Reference proteome</keyword>
<dbReference type="SUPFAM" id="SSF46785">
    <property type="entry name" value="Winged helix' DNA-binding domain"/>
    <property type="match status" value="1"/>
</dbReference>
<accession>A0ABT9U7W2</accession>
<dbReference type="RefSeq" id="WP_307206458.1">
    <property type="nucleotide sequence ID" value="NZ_JAUSSU010000009.1"/>
</dbReference>
<name>A0ABT9U7W2_PAEHA</name>
<evidence type="ECO:0000313" key="3">
    <source>
        <dbReference type="Proteomes" id="UP001229346"/>
    </source>
</evidence>
<organism evidence="2 3">
    <name type="scientific">Paenibacillus harenae</name>
    <dbReference type="NCBI Taxonomy" id="306543"/>
    <lineage>
        <taxon>Bacteria</taxon>
        <taxon>Bacillati</taxon>
        <taxon>Bacillota</taxon>
        <taxon>Bacilli</taxon>
        <taxon>Bacillales</taxon>
        <taxon>Paenibacillaceae</taxon>
        <taxon>Paenibacillus</taxon>
    </lineage>
</organism>
<comment type="caution">
    <text evidence="2">The sequence shown here is derived from an EMBL/GenBank/DDBJ whole genome shotgun (WGS) entry which is preliminary data.</text>
</comment>
<evidence type="ECO:0000313" key="2">
    <source>
        <dbReference type="EMBL" id="MDQ0115088.1"/>
    </source>
</evidence>
<sequence>MSSFEQLHPEYEVYDWNRKSQFLDFAFTTKHAKFGLEIDGFQSHIKDMDRERHSYSLNRDNFLTGIGWKMLHFSFDDIQKRPDVCQMLLQLALAPYLIRSRITLLPTLPASEREVLRLAWSLGRPIRPSDVKTALQINFRTARNRLQALSTKGLKEPLPTGNGVRQYKLTDQATLQLFHIAP</sequence>
<dbReference type="InterPro" id="IPR007569">
    <property type="entry name" value="DUF559"/>
</dbReference>
<dbReference type="EMBL" id="JAUSSU010000009">
    <property type="protein sequence ID" value="MDQ0115088.1"/>
    <property type="molecule type" value="Genomic_DNA"/>
</dbReference>
<proteinExistence type="predicted"/>
<dbReference type="InterPro" id="IPR036390">
    <property type="entry name" value="WH_DNA-bd_sf"/>
</dbReference>
<reference evidence="2 3" key="1">
    <citation type="submission" date="2023-07" db="EMBL/GenBank/DDBJ databases">
        <title>Sorghum-associated microbial communities from plants grown in Nebraska, USA.</title>
        <authorList>
            <person name="Schachtman D."/>
        </authorList>
    </citation>
    <scope>NUCLEOTIDE SEQUENCE [LARGE SCALE GENOMIC DNA]</scope>
    <source>
        <strain evidence="2 3">CC482</strain>
    </source>
</reference>
<feature type="domain" description="DUF559" evidence="1">
    <location>
        <begin position="27"/>
        <end position="84"/>
    </location>
</feature>
<evidence type="ECO:0000259" key="1">
    <source>
        <dbReference type="Pfam" id="PF04480"/>
    </source>
</evidence>
<protein>
    <recommendedName>
        <fullName evidence="1">DUF559 domain-containing protein</fullName>
    </recommendedName>
</protein>
<gene>
    <name evidence="2" type="ORF">J2T15_004545</name>
</gene>
<dbReference type="Proteomes" id="UP001229346">
    <property type="component" value="Unassembled WGS sequence"/>
</dbReference>
<dbReference type="Gene3D" id="3.40.960.10">
    <property type="entry name" value="VSR Endonuclease"/>
    <property type="match status" value="1"/>
</dbReference>
<dbReference type="Pfam" id="PF04480">
    <property type="entry name" value="DUF559"/>
    <property type="match status" value="1"/>
</dbReference>